<evidence type="ECO:0000313" key="2">
    <source>
        <dbReference type="EMBL" id="PIR89248.1"/>
    </source>
</evidence>
<gene>
    <name evidence="2" type="ORF">COU07_02185</name>
</gene>
<dbReference type="InterPro" id="IPR045275">
    <property type="entry name" value="MscS_archaea/bacteria_type"/>
</dbReference>
<dbReference type="AlphaFoldDB" id="A0A2H0US52"/>
<dbReference type="InterPro" id="IPR008910">
    <property type="entry name" value="MSC_TM_helix"/>
</dbReference>
<dbReference type="Gene3D" id="1.10.287.1260">
    <property type="match status" value="1"/>
</dbReference>
<protein>
    <recommendedName>
        <fullName evidence="4">Small-conductance mechanosensitive ion channel</fullName>
    </recommendedName>
</protein>
<keyword evidence="1" id="KW-1133">Transmembrane helix</keyword>
<dbReference type="EMBL" id="PFAZ01000002">
    <property type="protein sequence ID" value="PIR89248.1"/>
    <property type="molecule type" value="Genomic_DNA"/>
</dbReference>
<evidence type="ECO:0000313" key="3">
    <source>
        <dbReference type="Proteomes" id="UP000231157"/>
    </source>
</evidence>
<keyword evidence="1" id="KW-0472">Membrane</keyword>
<name>A0A2H0US52_9BACT</name>
<dbReference type="PANTHER" id="PTHR30221">
    <property type="entry name" value="SMALL-CONDUCTANCE MECHANOSENSITIVE CHANNEL"/>
    <property type="match status" value="1"/>
</dbReference>
<dbReference type="PANTHER" id="PTHR30221:SF1">
    <property type="entry name" value="SMALL-CONDUCTANCE MECHANOSENSITIVE CHANNEL"/>
    <property type="match status" value="1"/>
</dbReference>
<feature type="transmembrane region" description="Helical" evidence="1">
    <location>
        <begin position="119"/>
        <end position="140"/>
    </location>
</feature>
<feature type="transmembrane region" description="Helical" evidence="1">
    <location>
        <begin position="17"/>
        <end position="42"/>
    </location>
</feature>
<dbReference type="Pfam" id="PF05552">
    <property type="entry name" value="MS_channel_1st_1"/>
    <property type="match status" value="2"/>
</dbReference>
<feature type="transmembrane region" description="Helical" evidence="1">
    <location>
        <begin position="161"/>
        <end position="183"/>
    </location>
</feature>
<organism evidence="2 3">
    <name type="scientific">Candidatus Harrisonbacteria bacterium CG10_big_fil_rev_8_21_14_0_10_40_38</name>
    <dbReference type="NCBI Taxonomy" id="1974583"/>
    <lineage>
        <taxon>Bacteria</taxon>
        <taxon>Candidatus Harrisoniibacteriota</taxon>
    </lineage>
</organism>
<feature type="transmembrane region" description="Helical" evidence="1">
    <location>
        <begin position="189"/>
        <end position="209"/>
    </location>
</feature>
<dbReference type="Proteomes" id="UP000231157">
    <property type="component" value="Unassembled WGS sequence"/>
</dbReference>
<evidence type="ECO:0000256" key="1">
    <source>
        <dbReference type="SAM" id="Phobius"/>
    </source>
</evidence>
<comment type="caution">
    <text evidence="2">The sequence shown here is derived from an EMBL/GenBank/DDBJ whole genome shotgun (WGS) entry which is preliminary data.</text>
</comment>
<evidence type="ECO:0008006" key="4">
    <source>
        <dbReference type="Google" id="ProtNLM"/>
    </source>
</evidence>
<keyword evidence="1" id="KW-0812">Transmembrane</keyword>
<accession>A0A2H0US52</accession>
<reference evidence="3" key="1">
    <citation type="submission" date="2017-09" db="EMBL/GenBank/DDBJ databases">
        <title>Depth-based differentiation of microbial function through sediment-hosted aquifers and enrichment of novel symbionts in the deep terrestrial subsurface.</title>
        <authorList>
            <person name="Probst A.J."/>
            <person name="Ladd B."/>
            <person name="Jarett J.K."/>
            <person name="Geller-Mcgrath D.E."/>
            <person name="Sieber C.M.K."/>
            <person name="Emerson J.B."/>
            <person name="Anantharaman K."/>
            <person name="Thomas B.C."/>
            <person name="Malmstrom R."/>
            <person name="Stieglmeier M."/>
            <person name="Klingl A."/>
            <person name="Woyke T."/>
            <person name="Ryan C.M."/>
            <person name="Banfield J.F."/>
        </authorList>
    </citation>
    <scope>NUCLEOTIDE SEQUENCE [LARGE SCALE GENOMIC DNA]</scope>
</reference>
<sequence>MTVQTWIDAFVGSFQELLLQVAGFLPDLIGAIILLIIGLIVASGLERLVERLVYYLKVDSLLRQTGFDGFLARSNMRLNAGVFLGRLVYWFFLVLTFLAASNVLGLSDLSAFLREVLHYIPRVIVASLILLVALVAANFVKGLVRASVMGAKLHAAKSLSMIAWWGIVVFGFLAALVQLGVAVQVINTLITGLVAMLALAGGLAFGLGGKDHAHQWLSKIRDEMTHHK</sequence>
<proteinExistence type="predicted"/>
<dbReference type="GO" id="GO:0008381">
    <property type="term" value="F:mechanosensitive monoatomic ion channel activity"/>
    <property type="evidence" value="ECO:0007669"/>
    <property type="project" value="InterPro"/>
</dbReference>
<feature type="transmembrane region" description="Helical" evidence="1">
    <location>
        <begin position="87"/>
        <end position="107"/>
    </location>
</feature>